<organism evidence="1">
    <name type="scientific">Arundo donax</name>
    <name type="common">Giant reed</name>
    <name type="synonym">Donax arundinaceus</name>
    <dbReference type="NCBI Taxonomy" id="35708"/>
    <lineage>
        <taxon>Eukaryota</taxon>
        <taxon>Viridiplantae</taxon>
        <taxon>Streptophyta</taxon>
        <taxon>Embryophyta</taxon>
        <taxon>Tracheophyta</taxon>
        <taxon>Spermatophyta</taxon>
        <taxon>Magnoliopsida</taxon>
        <taxon>Liliopsida</taxon>
        <taxon>Poales</taxon>
        <taxon>Poaceae</taxon>
        <taxon>PACMAD clade</taxon>
        <taxon>Arundinoideae</taxon>
        <taxon>Arundineae</taxon>
        <taxon>Arundo</taxon>
    </lineage>
</organism>
<reference evidence="1" key="1">
    <citation type="submission" date="2014-09" db="EMBL/GenBank/DDBJ databases">
        <authorList>
            <person name="Magalhaes I.L.F."/>
            <person name="Oliveira U."/>
            <person name="Santos F.R."/>
            <person name="Vidigal T.H.D.A."/>
            <person name="Brescovit A.D."/>
            <person name="Santos A.J."/>
        </authorList>
    </citation>
    <scope>NUCLEOTIDE SEQUENCE</scope>
    <source>
        <tissue evidence="1">Shoot tissue taken approximately 20 cm above the soil surface</tissue>
    </source>
</reference>
<reference evidence="1" key="2">
    <citation type="journal article" date="2015" name="Data Brief">
        <title>Shoot transcriptome of the giant reed, Arundo donax.</title>
        <authorList>
            <person name="Barrero R.A."/>
            <person name="Guerrero F.D."/>
            <person name="Moolhuijzen P."/>
            <person name="Goolsby J.A."/>
            <person name="Tidwell J."/>
            <person name="Bellgard S.E."/>
            <person name="Bellgard M.I."/>
        </authorList>
    </citation>
    <scope>NUCLEOTIDE SEQUENCE</scope>
    <source>
        <tissue evidence="1">Shoot tissue taken approximately 20 cm above the soil surface</tissue>
    </source>
</reference>
<sequence>MCLHQNKLFMCRCSCVTVTYQLLQLSSFALTSPLQFD</sequence>
<name>A0A0A8Z1S8_ARUDO</name>
<proteinExistence type="predicted"/>
<dbReference type="AlphaFoldDB" id="A0A0A8Z1S8"/>
<evidence type="ECO:0000313" key="1">
    <source>
        <dbReference type="EMBL" id="JAD28827.1"/>
    </source>
</evidence>
<accession>A0A0A8Z1S8</accession>
<dbReference type="EMBL" id="GBRH01269068">
    <property type="protein sequence ID" value="JAD28827.1"/>
    <property type="molecule type" value="Transcribed_RNA"/>
</dbReference>
<protein>
    <submittedName>
        <fullName evidence="1">Uncharacterized protein</fullName>
    </submittedName>
</protein>